<sequence>MHKFDPDHKGTKTTDKLSVLPSKNAFWTICCANTVKSEWSSASYKNSQTFLRLKLSKIPSDATTKNSSFDVKFSQSVTSGVAMIPTLFKVTSPIARVIGK</sequence>
<organism evidence="1">
    <name type="scientific">Solanum chacoense</name>
    <name type="common">Chaco potato</name>
    <dbReference type="NCBI Taxonomy" id="4108"/>
    <lineage>
        <taxon>Eukaryota</taxon>
        <taxon>Viridiplantae</taxon>
        <taxon>Streptophyta</taxon>
        <taxon>Embryophyta</taxon>
        <taxon>Tracheophyta</taxon>
        <taxon>Spermatophyta</taxon>
        <taxon>Magnoliopsida</taxon>
        <taxon>eudicotyledons</taxon>
        <taxon>Gunneridae</taxon>
        <taxon>Pentapetalae</taxon>
        <taxon>asterids</taxon>
        <taxon>lamiids</taxon>
        <taxon>Solanales</taxon>
        <taxon>Solanaceae</taxon>
        <taxon>Solanoideae</taxon>
        <taxon>Solaneae</taxon>
        <taxon>Solanum</taxon>
    </lineage>
</organism>
<name>A0A0V0H893_SOLCH</name>
<dbReference type="EMBL" id="GEDG01023872">
    <property type="protein sequence ID" value="JAP16403.1"/>
    <property type="molecule type" value="Transcribed_RNA"/>
</dbReference>
<evidence type="ECO:0000313" key="1">
    <source>
        <dbReference type="EMBL" id="JAP16403.1"/>
    </source>
</evidence>
<reference evidence="1" key="1">
    <citation type="submission" date="2015-12" db="EMBL/GenBank/DDBJ databases">
        <title>Gene expression during late stages of embryo sac development: a critical building block for successful pollen-pistil interactions.</title>
        <authorList>
            <person name="Liu Y."/>
            <person name="Joly V."/>
            <person name="Sabar M."/>
            <person name="Matton D.P."/>
        </authorList>
    </citation>
    <scope>NUCLEOTIDE SEQUENCE</scope>
</reference>
<protein>
    <submittedName>
        <fullName evidence="1">Putative ovule protein</fullName>
    </submittedName>
</protein>
<dbReference type="AlphaFoldDB" id="A0A0V0H893"/>
<accession>A0A0V0H893</accession>
<proteinExistence type="predicted"/>